<protein>
    <submittedName>
        <fullName evidence="1">Uncharacterized protein</fullName>
    </submittedName>
</protein>
<gene>
    <name evidence="1" type="ORF">AK812_SmicGene19087</name>
</gene>
<organism evidence="1 2">
    <name type="scientific">Symbiodinium microadriaticum</name>
    <name type="common">Dinoflagellate</name>
    <name type="synonym">Zooxanthella microadriatica</name>
    <dbReference type="NCBI Taxonomy" id="2951"/>
    <lineage>
        <taxon>Eukaryota</taxon>
        <taxon>Sar</taxon>
        <taxon>Alveolata</taxon>
        <taxon>Dinophyceae</taxon>
        <taxon>Suessiales</taxon>
        <taxon>Symbiodiniaceae</taxon>
        <taxon>Symbiodinium</taxon>
    </lineage>
</organism>
<reference evidence="1 2" key="1">
    <citation type="submission" date="2016-02" db="EMBL/GenBank/DDBJ databases">
        <title>Genome analysis of coral dinoflagellate symbionts highlights evolutionary adaptations to a symbiotic lifestyle.</title>
        <authorList>
            <person name="Aranda M."/>
            <person name="Li Y."/>
            <person name="Liew Y.J."/>
            <person name="Baumgarten S."/>
            <person name="Simakov O."/>
            <person name="Wilson M."/>
            <person name="Piel J."/>
            <person name="Ashoor H."/>
            <person name="Bougouffa S."/>
            <person name="Bajic V.B."/>
            <person name="Ryu T."/>
            <person name="Ravasi T."/>
            <person name="Bayer T."/>
            <person name="Micklem G."/>
            <person name="Kim H."/>
            <person name="Bhak J."/>
            <person name="Lajeunesse T.C."/>
            <person name="Voolstra C.R."/>
        </authorList>
    </citation>
    <scope>NUCLEOTIDE SEQUENCE [LARGE SCALE GENOMIC DNA]</scope>
    <source>
        <strain evidence="1 2">CCMP2467</strain>
    </source>
</reference>
<name>A0A1Q9DTE7_SYMMI</name>
<dbReference type="OrthoDB" id="418976at2759"/>
<accession>A0A1Q9DTE7</accession>
<sequence>MRLSGESCSHFRKYGCDAHHHARRVSSWSPRRRRAVADTFEVGSVSALPVNKRLMQAVCETPLRRSVLDNEKLLLPFERLDDDLESTCTESSQVSSTTTRGSVKKRVQFSEKPEIYYVSVDCDTDLLLLKPKCGRRSRSQEDRSRRHIKKMAQNHEHIVASVMEASQQLKEFEKYAASGFGTLHLGHSVEDPEALLADHDVVIVATGRSWPGEEWRRGRGFQLTVGEQDEKFRGRLDLDREMEASISNLLLVPPICTATLYCSAETPIGYLRDRVAEIVTANTWLSGRLCQEGCGCPFLALPPAPAPAPGHFLECRSALRITESLACSDLLCHVQKIPGASIGCGLAAINRDEVLFKVAVVHTEDPEYFILVVSLNHTIGDGFTYYRLYAMLDPEVPVMSMSPLRRPGFADDAMKACGKHQFNWLTRCPTLLGLLRSFCLWYPSQPQVRLVDQVGVSSNKTESPTVSANDVLTSHLLMLSGFGFGYMSINLRDHGLGVTSLNAGNYVHRVHLRPDDFSEPAQVRKALSRYFTGGCDQVPDCWSSMVTRHGLVSNWAGLHHEVMLPSSTPTVHLPVIAHPQPGFGFFIIFRPRKNALAVYYSLRSRALILKFVLQPATDLAKTLQEVRSAVGRFEAPDLPMYILRPGTSEEQGWLWVLGLSPHILRHLRGILLQASQEDATASGATQGLKLGSFLQVLTCMPRRKSKLLTSLRAAFTYLDKQLRPCEVAPRLTLASYWHSNEVVRRTQCGSRSGWIVLVGDAACGKPFYFGSNLNGHFQDAMALLSVPWSQLPSQGEPGPQARAEEEPFKRYAAEYRRRIAESRGFHTSKTSASAKITV</sequence>
<evidence type="ECO:0000313" key="2">
    <source>
        <dbReference type="Proteomes" id="UP000186817"/>
    </source>
</evidence>
<evidence type="ECO:0000313" key="1">
    <source>
        <dbReference type="EMBL" id="OLP98445.1"/>
    </source>
</evidence>
<proteinExistence type="predicted"/>
<dbReference type="AlphaFoldDB" id="A0A1Q9DTE7"/>
<comment type="caution">
    <text evidence="1">The sequence shown here is derived from an EMBL/GenBank/DDBJ whole genome shotgun (WGS) entry which is preliminary data.</text>
</comment>
<dbReference type="EMBL" id="LSRX01000396">
    <property type="protein sequence ID" value="OLP98445.1"/>
    <property type="molecule type" value="Genomic_DNA"/>
</dbReference>
<keyword evidence="2" id="KW-1185">Reference proteome</keyword>
<dbReference type="Proteomes" id="UP000186817">
    <property type="component" value="Unassembled WGS sequence"/>
</dbReference>